<comment type="similarity">
    <text evidence="2">Belongs to the CSC1 (TC 1.A.17) family.</text>
</comment>
<feature type="domain" description="CSC1/OSCA1-like 7TM region" evidence="10">
    <location>
        <begin position="645"/>
        <end position="819"/>
    </location>
</feature>
<evidence type="ECO:0000256" key="8">
    <source>
        <dbReference type="SAM" id="MobiDB-lite"/>
    </source>
</evidence>
<dbReference type="Proteomes" id="UP001205105">
    <property type="component" value="Unassembled WGS sequence"/>
</dbReference>
<evidence type="ECO:0000256" key="2">
    <source>
        <dbReference type="ARBA" id="ARBA00007779"/>
    </source>
</evidence>
<dbReference type="EMBL" id="JADXDR010000046">
    <property type="protein sequence ID" value="KAI7842954.1"/>
    <property type="molecule type" value="Genomic_DNA"/>
</dbReference>
<feature type="region of interest" description="Disordered" evidence="8">
    <location>
        <begin position="523"/>
        <end position="544"/>
    </location>
</feature>
<keyword evidence="3" id="KW-0813">Transport</keyword>
<feature type="transmembrane region" description="Helical" evidence="9">
    <location>
        <begin position="115"/>
        <end position="137"/>
    </location>
</feature>
<feature type="transmembrane region" description="Helical" evidence="9">
    <location>
        <begin position="893"/>
        <end position="913"/>
    </location>
</feature>
<feature type="transmembrane region" description="Helical" evidence="9">
    <location>
        <begin position="850"/>
        <end position="872"/>
    </location>
</feature>
<dbReference type="InterPro" id="IPR032880">
    <property type="entry name" value="CSC1/OSCA1-like_N"/>
</dbReference>
<dbReference type="PANTHER" id="PTHR13018">
    <property type="entry name" value="PROBABLE MEMBRANE PROTEIN DUF221-RELATED"/>
    <property type="match status" value="1"/>
</dbReference>
<comment type="caution">
    <text evidence="12">The sequence shown here is derived from an EMBL/GenBank/DDBJ whole genome shotgun (WGS) entry which is preliminary data.</text>
</comment>
<evidence type="ECO:0000256" key="7">
    <source>
        <dbReference type="SAM" id="Coils"/>
    </source>
</evidence>
<protein>
    <recommendedName>
        <fullName evidence="14">ERD4-related membrane</fullName>
    </recommendedName>
</protein>
<evidence type="ECO:0000313" key="12">
    <source>
        <dbReference type="EMBL" id="KAI7842954.1"/>
    </source>
</evidence>
<feature type="transmembrane region" description="Helical" evidence="9">
    <location>
        <begin position="643"/>
        <end position="663"/>
    </location>
</feature>
<sequence>MASPPPPPSDVNAQEGFGAAAEQSLVVTSDEIVTSLAFSCIGGLLFLGLWVLARRPLRHVFLKRTQLTDVPVRPPPLASRGWAQRCLSYLGPIFFMSDGEFVETVGLDGLMMMRFLVLGCHILTPLAALSCAIILPICMSGKFVYSGSTTTGMASIMRYSVSNLAPDSSKLWACFALSYVVLAWGGYCLYVHYKSYALLRLVYLRHSEPRPPGSAPVMRIVGLQPTGWPAARRNLLKLISPYYMMRSDAAFVKCFLEDRAAAEAAAVASADGAQNGSAGGAADKGCAEGAARQNEGEEHAPSEAAPLLPPKLVELGSCMPAGKTCPPSRNRAIGWTETGQPVWVPAEQYAVLFQAAGPLPSKELWRLLRPTTAVPAGVQVHDSDSAAHAANGKRAEHSGTGADGGEAASGEQAAALAEHKGAAPAGAAASKGAQLRKKAMDTLEGSASKLEGYGPDLVADQLTHALQELFPASFASLVRVHNHQAADRLLVKYDAAAAKRDRWAAAAAATRLRLKTLVAAGAGDEQEAGKGTSSKGGKAGGTGLAGWRGRQAAKRLAKAEAEEEKWRQRAAELELQVEAARKEALARPLGTAFIALFKDQASAAIAASGGLTLVPGVNLTARPAPGPDNINWAALWSTWGQRILRGLAVIPFIVFWMIFPIGVLTGAMTNLNTAVCGGTPETNSIYWPWYCNQTDFWSRLLKGILQGILPPIISMAWDTFVMPIMLWTASQASVSGSERRHAALSDLDRRITVLFFNFDLFNSFLGAVLGGAIFQQIGSMVETPGYWLQMLGAALPAASTYFLNYCIVGALSSNFSRFIWPHAGVCLNAIFSDILRLTRKCKKKIMGLSYAVTAPLVLPAAAAFFFTAWLVWRYHCLYFYERQYESGGRLWETLFTLMVWTLATFSIFTAVILAAKQSYTAALVMLFTQLPALMVYHKKVVLSTSHFAQHLPLQSALHAPRAAVDPAAYVPPPLRPGAVGWQPEWGKVWSWYGLGRYSL</sequence>
<evidence type="ECO:0000256" key="5">
    <source>
        <dbReference type="ARBA" id="ARBA00022989"/>
    </source>
</evidence>
<evidence type="ECO:0000259" key="10">
    <source>
        <dbReference type="Pfam" id="PF02714"/>
    </source>
</evidence>
<reference evidence="12" key="1">
    <citation type="submission" date="2020-11" db="EMBL/GenBank/DDBJ databases">
        <title>Chlorella ohadii genome sequencing and assembly.</title>
        <authorList>
            <person name="Murik O."/>
            <person name="Treves H."/>
            <person name="Kedem I."/>
            <person name="Shotland Y."/>
            <person name="Kaplan A."/>
        </authorList>
    </citation>
    <scope>NUCLEOTIDE SEQUENCE</scope>
    <source>
        <strain evidence="12">1</strain>
    </source>
</reference>
<feature type="domain" description="CSC1/OSCA1-like 7TM region" evidence="10">
    <location>
        <begin position="845"/>
        <end position="910"/>
    </location>
</feature>
<evidence type="ECO:0008006" key="14">
    <source>
        <dbReference type="Google" id="ProtNLM"/>
    </source>
</evidence>
<dbReference type="Pfam" id="PF13967">
    <property type="entry name" value="RSN1_TM"/>
    <property type="match status" value="1"/>
</dbReference>
<feature type="region of interest" description="Disordered" evidence="8">
    <location>
        <begin position="384"/>
        <end position="432"/>
    </location>
</feature>
<dbReference type="GO" id="GO:0005227">
    <property type="term" value="F:calcium-activated cation channel activity"/>
    <property type="evidence" value="ECO:0007669"/>
    <property type="project" value="InterPro"/>
</dbReference>
<dbReference type="GO" id="GO:0005886">
    <property type="term" value="C:plasma membrane"/>
    <property type="evidence" value="ECO:0007669"/>
    <property type="project" value="TreeGrafter"/>
</dbReference>
<keyword evidence="7" id="KW-0175">Coiled coil</keyword>
<feature type="compositionally biased region" description="Low complexity" evidence="8">
    <location>
        <begin position="405"/>
        <end position="432"/>
    </location>
</feature>
<evidence type="ECO:0000256" key="9">
    <source>
        <dbReference type="SAM" id="Phobius"/>
    </source>
</evidence>
<evidence type="ECO:0000313" key="13">
    <source>
        <dbReference type="Proteomes" id="UP001205105"/>
    </source>
</evidence>
<feature type="domain" description="CSC1/OSCA1-like N-terminal transmembrane" evidence="11">
    <location>
        <begin position="32"/>
        <end position="190"/>
    </location>
</feature>
<dbReference type="Pfam" id="PF02714">
    <property type="entry name" value="RSN1_7TM"/>
    <property type="match status" value="2"/>
</dbReference>
<feature type="transmembrane region" description="Helical" evidence="9">
    <location>
        <begin position="751"/>
        <end position="774"/>
    </location>
</feature>
<feature type="transmembrane region" description="Helical" evidence="9">
    <location>
        <begin position="170"/>
        <end position="190"/>
    </location>
</feature>
<dbReference type="InterPro" id="IPR045122">
    <property type="entry name" value="Csc1-like"/>
</dbReference>
<feature type="transmembrane region" description="Helical" evidence="9">
    <location>
        <begin position="786"/>
        <end position="807"/>
    </location>
</feature>
<keyword evidence="13" id="KW-1185">Reference proteome</keyword>
<evidence type="ECO:0000256" key="6">
    <source>
        <dbReference type="ARBA" id="ARBA00023136"/>
    </source>
</evidence>
<keyword evidence="5 9" id="KW-1133">Transmembrane helix</keyword>
<keyword evidence="6 9" id="KW-0472">Membrane</keyword>
<feature type="transmembrane region" description="Helical" evidence="9">
    <location>
        <begin position="708"/>
        <end position="730"/>
    </location>
</feature>
<dbReference type="AlphaFoldDB" id="A0AAD5DYV0"/>
<evidence type="ECO:0000256" key="4">
    <source>
        <dbReference type="ARBA" id="ARBA00022692"/>
    </source>
</evidence>
<keyword evidence="4 9" id="KW-0812">Transmembrane</keyword>
<evidence type="ECO:0000256" key="3">
    <source>
        <dbReference type="ARBA" id="ARBA00022448"/>
    </source>
</evidence>
<organism evidence="12 13">
    <name type="scientific">Chlorella ohadii</name>
    <dbReference type="NCBI Taxonomy" id="2649997"/>
    <lineage>
        <taxon>Eukaryota</taxon>
        <taxon>Viridiplantae</taxon>
        <taxon>Chlorophyta</taxon>
        <taxon>core chlorophytes</taxon>
        <taxon>Trebouxiophyceae</taxon>
        <taxon>Chlorellales</taxon>
        <taxon>Chlorellaceae</taxon>
        <taxon>Chlorella clade</taxon>
        <taxon>Chlorella</taxon>
    </lineage>
</organism>
<dbReference type="InterPro" id="IPR003864">
    <property type="entry name" value="CSC1/OSCA1-like_7TM"/>
</dbReference>
<feature type="coiled-coil region" evidence="7">
    <location>
        <begin position="549"/>
        <end position="583"/>
    </location>
</feature>
<proteinExistence type="inferred from homology"/>
<gene>
    <name evidence="12" type="ORF">COHA_003461</name>
</gene>
<name>A0AAD5DYV0_9CHLO</name>
<evidence type="ECO:0000259" key="11">
    <source>
        <dbReference type="Pfam" id="PF13967"/>
    </source>
</evidence>
<accession>A0AAD5DYV0</accession>
<dbReference type="PANTHER" id="PTHR13018:SF5">
    <property type="entry name" value="RE44586P"/>
    <property type="match status" value="1"/>
</dbReference>
<evidence type="ECO:0000256" key="1">
    <source>
        <dbReference type="ARBA" id="ARBA00004141"/>
    </source>
</evidence>
<comment type="subcellular location">
    <subcellularLocation>
        <location evidence="1">Membrane</location>
        <topology evidence="1">Multi-pass membrane protein</topology>
    </subcellularLocation>
</comment>
<feature type="transmembrane region" description="Helical" evidence="9">
    <location>
        <begin position="32"/>
        <end position="53"/>
    </location>
</feature>
<feature type="region of interest" description="Disordered" evidence="8">
    <location>
        <begin position="272"/>
        <end position="307"/>
    </location>
</feature>